<feature type="transmembrane region" description="Helical" evidence="1">
    <location>
        <begin position="36"/>
        <end position="61"/>
    </location>
</feature>
<reference evidence="3" key="1">
    <citation type="submission" date="2012-10" db="EMBL/GenBank/DDBJ databases">
        <authorList>
            <person name="Sandrine L."/>
        </authorList>
    </citation>
    <scope>NUCLEOTIDE SEQUENCE</scope>
</reference>
<accession>S0DF06</accession>
<name>S0DF06_9ZZZZ</name>
<evidence type="ECO:0000313" key="3">
    <source>
        <dbReference type="EMBL" id="CCO21892.1"/>
    </source>
</evidence>
<dbReference type="EMBL" id="HF548277">
    <property type="protein sequence ID" value="CCO20964.1"/>
    <property type="molecule type" value="Genomic_DNA"/>
</dbReference>
<dbReference type="AlphaFoldDB" id="S0DF06"/>
<keyword evidence="1" id="KW-0472">Membrane</keyword>
<protein>
    <submittedName>
        <fullName evidence="2 3">Putative rod shape-determining protein MreD</fullName>
    </submittedName>
</protein>
<evidence type="ECO:0000256" key="1">
    <source>
        <dbReference type="SAM" id="Phobius"/>
    </source>
</evidence>
<gene>
    <name evidence="3" type="ORF">BN138_1080</name>
    <name evidence="2" type="ORF">BN138_152</name>
</gene>
<feature type="transmembrane region" description="Helical" evidence="1">
    <location>
        <begin position="146"/>
        <end position="169"/>
    </location>
</feature>
<keyword evidence="1" id="KW-0812">Transmembrane</keyword>
<evidence type="ECO:0000313" key="2">
    <source>
        <dbReference type="EMBL" id="CCO20964.1"/>
    </source>
</evidence>
<dbReference type="EMBL" id="HF548333">
    <property type="protein sequence ID" value="CCO21892.1"/>
    <property type="molecule type" value="Genomic_DNA"/>
</dbReference>
<feature type="transmembrane region" description="Helical" evidence="1">
    <location>
        <begin position="116"/>
        <end position="134"/>
    </location>
</feature>
<organism evidence="3">
    <name type="scientific">termite gut metagenome</name>
    <dbReference type="NCBI Taxonomy" id="433724"/>
    <lineage>
        <taxon>unclassified sequences</taxon>
        <taxon>metagenomes</taxon>
        <taxon>organismal metagenomes</taxon>
    </lineage>
</organism>
<keyword evidence="1" id="KW-1133">Transmembrane helix</keyword>
<proteinExistence type="predicted"/>
<sequence>MMRNFLIYVGVFVVAAVLIQLFVLDSVRLSIFFSPLAYIAFIVLLPMSARPVAVLLLGFATGVFMDFFEGTGGLHTAATLFTAYTRRRVMILMLGRESVEQEGVMPSVKSLGTGKFLRYAGAVVAIHCLLYFTLEALSWKNYHLVLLKTAVSGTFTLLAVWAVSLLFTIRMQKKA</sequence>
<reference evidence="3" key="2">
    <citation type="journal article" date="2013" name="Biotechnol. Biofuels">
        <title>Mining for hemicellulases in the fungus-growing termite Pseudacanthotermes militaris using functional metagenomics.</title>
        <authorList>
            <person name="Bastien G."/>
            <person name="Arnal G."/>
            <person name="Bozonnet S."/>
            <person name="Laguerre S."/>
            <person name="Ferreira F."/>
            <person name="Faure R."/>
            <person name="Henrissat B."/>
            <person name="Lefevre F."/>
            <person name="Robe P."/>
            <person name="Bouchez O."/>
            <person name="Noirot C."/>
            <person name="Dumon C."/>
            <person name="O'Donohue M."/>
        </authorList>
    </citation>
    <scope>NUCLEOTIDE SEQUENCE</scope>
</reference>
<feature type="transmembrane region" description="Helical" evidence="1">
    <location>
        <begin position="6"/>
        <end position="24"/>
    </location>
</feature>